<gene>
    <name evidence="1" type="ORF">SKA53_04968</name>
</gene>
<organism evidence="1 2">
    <name type="scientific">Yoonia vestfoldensis SKA53</name>
    <dbReference type="NCBI Taxonomy" id="314232"/>
    <lineage>
        <taxon>Bacteria</taxon>
        <taxon>Pseudomonadati</taxon>
        <taxon>Pseudomonadota</taxon>
        <taxon>Alphaproteobacteria</taxon>
        <taxon>Rhodobacterales</taxon>
        <taxon>Paracoccaceae</taxon>
        <taxon>Yoonia</taxon>
    </lineage>
</organism>
<accession>A3V687</accession>
<dbReference type="InterPro" id="IPR010982">
    <property type="entry name" value="Lambda_DNA-bd_dom_sf"/>
</dbReference>
<dbReference type="Proteomes" id="UP000004507">
    <property type="component" value="Unassembled WGS sequence"/>
</dbReference>
<dbReference type="EMBL" id="AAMS01000005">
    <property type="protein sequence ID" value="EAQ06411.1"/>
    <property type="molecule type" value="Genomic_DNA"/>
</dbReference>
<dbReference type="eggNOG" id="COG1396">
    <property type="taxonomic scope" value="Bacteria"/>
</dbReference>
<dbReference type="GO" id="GO:0003677">
    <property type="term" value="F:DNA binding"/>
    <property type="evidence" value="ECO:0007669"/>
    <property type="project" value="InterPro"/>
</dbReference>
<sequence length="91" mass="9928">MMPKVSKEQVGILTSEQIRAARAALGLTTQVIAASTEIGLATIKRYEATSGVPKSRKGYLVQLKAYFEAHGIEFIGTPDDRPGIRVDTPRR</sequence>
<dbReference type="AlphaFoldDB" id="A3V687"/>
<evidence type="ECO:0000313" key="2">
    <source>
        <dbReference type="Proteomes" id="UP000004507"/>
    </source>
</evidence>
<evidence type="ECO:0008006" key="3">
    <source>
        <dbReference type="Google" id="ProtNLM"/>
    </source>
</evidence>
<dbReference type="HOGENOM" id="CLU_066192_28_7_5"/>
<proteinExistence type="predicted"/>
<reference evidence="1 2" key="1">
    <citation type="submission" date="2006-01" db="EMBL/GenBank/DDBJ databases">
        <authorList>
            <person name="Hagstrom A."/>
            <person name="Ferriera S."/>
            <person name="Johnson J."/>
            <person name="Kravitz S."/>
            <person name="Halpern A."/>
            <person name="Remington K."/>
            <person name="Beeson K."/>
            <person name="Tran B."/>
            <person name="Rogers Y.-H."/>
            <person name="Friedman R."/>
            <person name="Venter J.C."/>
        </authorList>
    </citation>
    <scope>NUCLEOTIDE SEQUENCE [LARGE SCALE GENOMIC DNA]</scope>
    <source>
        <strain evidence="1 2">SKA53</strain>
    </source>
</reference>
<evidence type="ECO:0000313" key="1">
    <source>
        <dbReference type="EMBL" id="EAQ06411.1"/>
    </source>
</evidence>
<comment type="caution">
    <text evidence="1">The sequence shown here is derived from an EMBL/GenBank/DDBJ whole genome shotgun (WGS) entry which is preliminary data.</text>
</comment>
<keyword evidence="2" id="KW-1185">Reference proteome</keyword>
<name>A3V687_9RHOB</name>
<dbReference type="Gene3D" id="1.10.260.40">
    <property type="entry name" value="lambda repressor-like DNA-binding domains"/>
    <property type="match status" value="1"/>
</dbReference>
<dbReference type="SUPFAM" id="SSF47413">
    <property type="entry name" value="lambda repressor-like DNA-binding domains"/>
    <property type="match status" value="1"/>
</dbReference>
<protein>
    <recommendedName>
        <fullName evidence="3">HTH cro/C1-type domain-containing protein</fullName>
    </recommendedName>
</protein>
<dbReference type="STRING" id="314232.SKA53_04968"/>